<evidence type="ECO:0000259" key="8">
    <source>
        <dbReference type="Pfam" id="PF21083"/>
    </source>
</evidence>
<dbReference type="OrthoDB" id="5765005at2"/>
<protein>
    <recommendedName>
        <fullName evidence="5 6">Cell division protein ZapC</fullName>
    </recommendedName>
</protein>
<comment type="subcellular location">
    <subcellularLocation>
        <location evidence="5 6">Cytoplasm</location>
    </subcellularLocation>
</comment>
<dbReference type="GO" id="GO:0043093">
    <property type="term" value="P:FtsZ-dependent cytokinesis"/>
    <property type="evidence" value="ECO:0007669"/>
    <property type="project" value="UniProtKB-UniRule"/>
</dbReference>
<dbReference type="EMBL" id="FUZI01000003">
    <property type="protein sequence ID" value="SKC32509.1"/>
    <property type="molecule type" value="Genomic_DNA"/>
</dbReference>
<dbReference type="InterPro" id="IPR009809">
    <property type="entry name" value="ZapC"/>
</dbReference>
<keyword evidence="3 5" id="KW-0717">Septation</keyword>
<dbReference type="PIRSF" id="PIRSF010252">
    <property type="entry name" value="ZapC"/>
    <property type="match status" value="1"/>
</dbReference>
<comment type="similarity">
    <text evidence="5 6">Belongs to the ZapC family.</text>
</comment>
<evidence type="ECO:0000259" key="7">
    <source>
        <dbReference type="Pfam" id="PF07126"/>
    </source>
</evidence>
<dbReference type="InterPro" id="IPR048373">
    <property type="entry name" value="ZapC_N"/>
</dbReference>
<dbReference type="HAMAP" id="MF_00906">
    <property type="entry name" value="ZapC"/>
    <property type="match status" value="1"/>
</dbReference>
<name>A0A1T5I083_9GAMM</name>
<evidence type="ECO:0000256" key="4">
    <source>
        <dbReference type="ARBA" id="ARBA00023306"/>
    </source>
</evidence>
<evidence type="ECO:0000256" key="1">
    <source>
        <dbReference type="ARBA" id="ARBA00022490"/>
    </source>
</evidence>
<dbReference type="RefSeq" id="WP_080157460.1">
    <property type="nucleotide sequence ID" value="NZ_FUZI01000003.1"/>
</dbReference>
<proteinExistence type="inferred from homology"/>
<gene>
    <name evidence="5 9" type="primary">zapC</name>
    <name evidence="9" type="ORF">CZ809_02025</name>
</gene>
<sequence>MLTPNNSWHWRFDIKRNTLMLDLGNELLFCVSIPTKKLVEEARSTLKQVFTVTDVAAYQAFKEGMDELSLSEARKSELALNAVATYRFQKPIMAKSWFFTPQVGADPHWGEVVMLQTEHGCARFIVIENDGNSSLCMLADVTPMALDNNKVMSFSDTIRVMNNRITSYLGSKSMNFALVG</sequence>
<dbReference type="GO" id="GO:0005737">
    <property type="term" value="C:cytoplasm"/>
    <property type="evidence" value="ECO:0007669"/>
    <property type="project" value="UniProtKB-SubCell"/>
</dbReference>
<feature type="domain" description="Cell-division protein ZapC N-terminal" evidence="8">
    <location>
        <begin position="1"/>
        <end position="90"/>
    </location>
</feature>
<evidence type="ECO:0000313" key="10">
    <source>
        <dbReference type="Proteomes" id="UP000189966"/>
    </source>
</evidence>
<dbReference type="Proteomes" id="UP000189966">
    <property type="component" value="Unassembled WGS sequence"/>
</dbReference>
<evidence type="ECO:0000256" key="6">
    <source>
        <dbReference type="PIRNR" id="PIRNR010252"/>
    </source>
</evidence>
<accession>A0A1T5I083</accession>
<comment type="subunit">
    <text evidence="5">Interacts directly with FtsZ.</text>
</comment>
<keyword evidence="2 5" id="KW-0132">Cell division</keyword>
<dbReference type="Pfam" id="PF07126">
    <property type="entry name" value="ZapC_C"/>
    <property type="match status" value="1"/>
</dbReference>
<reference evidence="9 10" key="1">
    <citation type="submission" date="2017-02" db="EMBL/GenBank/DDBJ databases">
        <authorList>
            <person name="Peterson S.W."/>
        </authorList>
    </citation>
    <scope>NUCLEOTIDE SEQUENCE [LARGE SCALE GENOMIC DNA]</scope>
    <source>
        <strain evidence="10">type strain: NCCB 100098</strain>
    </source>
</reference>
<evidence type="ECO:0000256" key="5">
    <source>
        <dbReference type="HAMAP-Rule" id="MF_00906"/>
    </source>
</evidence>
<evidence type="ECO:0000256" key="3">
    <source>
        <dbReference type="ARBA" id="ARBA00023210"/>
    </source>
</evidence>
<dbReference type="AlphaFoldDB" id="A0A1T5I083"/>
<dbReference type="Pfam" id="PF21083">
    <property type="entry name" value="ZapC_N"/>
    <property type="match status" value="1"/>
</dbReference>
<evidence type="ECO:0000313" key="9">
    <source>
        <dbReference type="EMBL" id="SKC32509.1"/>
    </source>
</evidence>
<comment type="function">
    <text evidence="5 6">Contributes to the efficiency of the cell division process by stabilizing the polymeric form of the cell division protein FtsZ. Acts by promoting interactions between FtsZ protofilaments and suppressing the GTPase activity of FtsZ.</text>
</comment>
<evidence type="ECO:0000256" key="2">
    <source>
        <dbReference type="ARBA" id="ARBA00022618"/>
    </source>
</evidence>
<keyword evidence="4 5" id="KW-0131">Cell cycle</keyword>
<feature type="domain" description="Cell-division protein ZapC C-terminal" evidence="7">
    <location>
        <begin position="91"/>
        <end position="168"/>
    </location>
</feature>
<keyword evidence="1 5" id="KW-0963">Cytoplasm</keyword>
<dbReference type="GO" id="GO:0000917">
    <property type="term" value="P:division septum assembly"/>
    <property type="evidence" value="ECO:0007669"/>
    <property type="project" value="UniProtKB-KW"/>
</dbReference>
<organism evidence="9 10">
    <name type="scientific">Photobacterium piscicola</name>
    <dbReference type="NCBI Taxonomy" id="1378299"/>
    <lineage>
        <taxon>Bacteria</taxon>
        <taxon>Pseudomonadati</taxon>
        <taxon>Pseudomonadota</taxon>
        <taxon>Gammaproteobacteria</taxon>
        <taxon>Vibrionales</taxon>
        <taxon>Vibrionaceae</taxon>
        <taxon>Photobacterium</taxon>
    </lineage>
</organism>
<dbReference type="InterPro" id="IPR048372">
    <property type="entry name" value="ZapC_C"/>
</dbReference>